<gene>
    <name evidence="8 12" type="primary">aroQ</name>
    <name evidence="12" type="ORF">F1599_02520</name>
</gene>
<feature type="binding site" evidence="8 10">
    <location>
        <position position="72"/>
    </location>
    <ligand>
        <name>substrate</name>
    </ligand>
</feature>
<dbReference type="InterPro" id="IPR001874">
    <property type="entry name" value="DHquinase_II"/>
</dbReference>
<dbReference type="HAMAP" id="MF_00169">
    <property type="entry name" value="AroQ"/>
    <property type="match status" value="1"/>
</dbReference>
<dbReference type="NCBIfam" id="NF003804">
    <property type="entry name" value="PRK05395.1-1"/>
    <property type="match status" value="1"/>
</dbReference>
<dbReference type="UniPathway" id="UPA00053">
    <property type="reaction ID" value="UER00086"/>
</dbReference>
<accession>A0A5M8BBC2</accession>
<comment type="function">
    <text evidence="2 8">Catalyzes a trans-dehydration via an enolate intermediate.</text>
</comment>
<evidence type="ECO:0000256" key="3">
    <source>
        <dbReference type="ARBA" id="ARBA00004902"/>
    </source>
</evidence>
<protein>
    <recommendedName>
        <fullName evidence="6 8">3-dehydroquinate dehydratase</fullName>
        <shortName evidence="8">3-dehydroquinase</shortName>
        <ecNumber evidence="6 8">4.2.1.10</ecNumber>
    </recommendedName>
    <alternativeName>
        <fullName evidence="8">Type II DHQase</fullName>
    </alternativeName>
</protein>
<dbReference type="InterPro" id="IPR018509">
    <property type="entry name" value="DHquinase_II_CS"/>
</dbReference>
<comment type="subunit">
    <text evidence="5 8">Homododecamer.</text>
</comment>
<evidence type="ECO:0000256" key="11">
    <source>
        <dbReference type="PIRSR" id="PIRSR001399-3"/>
    </source>
</evidence>
<name>A0A5M8BBC2_9BURK</name>
<feature type="binding site" evidence="8 10">
    <location>
        <begin position="99"/>
        <end position="100"/>
    </location>
    <ligand>
        <name>substrate</name>
    </ligand>
</feature>
<dbReference type="NCBIfam" id="NF003805">
    <property type="entry name" value="PRK05395.1-2"/>
    <property type="match status" value="1"/>
</dbReference>
<feature type="active site" description="Proton acceptor" evidence="8 9">
    <location>
        <position position="20"/>
    </location>
</feature>
<evidence type="ECO:0000313" key="12">
    <source>
        <dbReference type="EMBL" id="KAA6131200.1"/>
    </source>
</evidence>
<dbReference type="GO" id="GO:0003855">
    <property type="term" value="F:3-dehydroquinate dehydratase activity"/>
    <property type="evidence" value="ECO:0007669"/>
    <property type="project" value="UniProtKB-UniRule"/>
</dbReference>
<keyword evidence="13" id="KW-1185">Reference proteome</keyword>
<evidence type="ECO:0000256" key="6">
    <source>
        <dbReference type="ARBA" id="ARBA00012060"/>
    </source>
</evidence>
<evidence type="ECO:0000256" key="5">
    <source>
        <dbReference type="ARBA" id="ARBA00011193"/>
    </source>
</evidence>
<sequence length="147" mass="15745">MLVLHGPNLNLLGTREPQMYGTTTLADIDAALAQRAAAAGIGLATFQSNHEGALIDRIHAAREQGVDFIIINPAAYTHTSVALRDALAGVSIPFVEVHLSNVHRRESFRHRSYFSDLAVGVICGLGWQGYLLALDYALGQEQAPPGA</sequence>
<dbReference type="Pfam" id="PF01220">
    <property type="entry name" value="DHquinase_II"/>
    <property type="match status" value="1"/>
</dbReference>
<evidence type="ECO:0000256" key="7">
    <source>
        <dbReference type="ARBA" id="ARBA00023239"/>
    </source>
</evidence>
<dbReference type="PANTHER" id="PTHR21272">
    <property type="entry name" value="CATABOLIC 3-DEHYDROQUINASE"/>
    <property type="match status" value="1"/>
</dbReference>
<proteinExistence type="inferred from homology"/>
<dbReference type="AlphaFoldDB" id="A0A5M8BBC2"/>
<dbReference type="Proteomes" id="UP000324324">
    <property type="component" value="Unassembled WGS sequence"/>
</dbReference>
<comment type="catalytic activity">
    <reaction evidence="1 8">
        <text>3-dehydroquinate = 3-dehydroshikimate + H2O</text>
        <dbReference type="Rhea" id="RHEA:21096"/>
        <dbReference type="ChEBI" id="CHEBI:15377"/>
        <dbReference type="ChEBI" id="CHEBI:16630"/>
        <dbReference type="ChEBI" id="CHEBI:32364"/>
        <dbReference type="EC" id="4.2.1.10"/>
    </reaction>
</comment>
<dbReference type="PIRSF" id="PIRSF001399">
    <property type="entry name" value="DHquinase_II"/>
    <property type="match status" value="1"/>
</dbReference>
<evidence type="ECO:0000256" key="4">
    <source>
        <dbReference type="ARBA" id="ARBA00011037"/>
    </source>
</evidence>
<evidence type="ECO:0000256" key="2">
    <source>
        <dbReference type="ARBA" id="ARBA00003924"/>
    </source>
</evidence>
<feature type="binding site" evidence="8 10">
    <location>
        <position position="85"/>
    </location>
    <ligand>
        <name>substrate</name>
    </ligand>
</feature>
<dbReference type="CDD" id="cd00466">
    <property type="entry name" value="DHQase_II"/>
    <property type="match status" value="1"/>
</dbReference>
<dbReference type="GO" id="GO:0009073">
    <property type="term" value="P:aromatic amino acid family biosynthetic process"/>
    <property type="evidence" value="ECO:0007669"/>
    <property type="project" value="UniProtKB-KW"/>
</dbReference>
<dbReference type="InterPro" id="IPR036441">
    <property type="entry name" value="DHquinase_II_sf"/>
</dbReference>
<dbReference type="NCBIfam" id="NF003807">
    <property type="entry name" value="PRK05395.1-4"/>
    <property type="match status" value="1"/>
</dbReference>
<feature type="binding site" evidence="8 10">
    <location>
        <position position="109"/>
    </location>
    <ligand>
        <name>substrate</name>
    </ligand>
</feature>
<dbReference type="PROSITE" id="PS01029">
    <property type="entry name" value="DEHYDROQUINASE_II"/>
    <property type="match status" value="1"/>
</dbReference>
<keyword evidence="7 8" id="KW-0456">Lyase</keyword>
<dbReference type="PANTHER" id="PTHR21272:SF3">
    <property type="entry name" value="CATABOLIC 3-DEHYDROQUINASE"/>
    <property type="match status" value="1"/>
</dbReference>
<organism evidence="12 13">
    <name type="scientific">Cupriavidus cauae</name>
    <dbReference type="NCBI Taxonomy" id="2608999"/>
    <lineage>
        <taxon>Bacteria</taxon>
        <taxon>Pseudomonadati</taxon>
        <taxon>Pseudomonadota</taxon>
        <taxon>Betaproteobacteria</taxon>
        <taxon>Burkholderiales</taxon>
        <taxon>Burkholderiaceae</taxon>
        <taxon>Cupriavidus</taxon>
    </lineage>
</organism>
<dbReference type="GO" id="GO:0009423">
    <property type="term" value="P:chorismate biosynthetic process"/>
    <property type="evidence" value="ECO:0007669"/>
    <property type="project" value="UniProtKB-UniRule"/>
</dbReference>
<dbReference type="EMBL" id="VWRN01000010">
    <property type="protein sequence ID" value="KAA6131200.1"/>
    <property type="molecule type" value="Genomic_DNA"/>
</dbReference>
<feature type="binding site" evidence="8 10">
    <location>
        <position position="78"/>
    </location>
    <ligand>
        <name>substrate</name>
    </ligand>
</feature>
<dbReference type="NCBIfam" id="NF003806">
    <property type="entry name" value="PRK05395.1-3"/>
    <property type="match status" value="1"/>
</dbReference>
<dbReference type="Gene3D" id="3.40.50.9100">
    <property type="entry name" value="Dehydroquinase, class II"/>
    <property type="match status" value="1"/>
</dbReference>
<comment type="caution">
    <text evidence="12">The sequence shown here is derived from an EMBL/GenBank/DDBJ whole genome shotgun (WGS) entry which is preliminary data.</text>
</comment>
<feature type="site" description="Transition state stabilizer" evidence="8 11">
    <location>
        <position position="15"/>
    </location>
</feature>
<dbReference type="SUPFAM" id="SSF52304">
    <property type="entry name" value="Type II 3-dehydroquinate dehydratase"/>
    <property type="match status" value="1"/>
</dbReference>
<dbReference type="GO" id="GO:0019631">
    <property type="term" value="P:quinate catabolic process"/>
    <property type="evidence" value="ECO:0007669"/>
    <property type="project" value="TreeGrafter"/>
</dbReference>
<dbReference type="NCBIfam" id="TIGR01088">
    <property type="entry name" value="aroQ"/>
    <property type="match status" value="1"/>
</dbReference>
<comment type="pathway">
    <text evidence="3 8">Metabolic intermediate biosynthesis; chorismate biosynthesis; chorismate from D-erythrose 4-phosphate and phosphoenolpyruvate: step 3/7.</text>
</comment>
<comment type="similarity">
    <text evidence="4 8">Belongs to the type-II 3-dehydroquinase family.</text>
</comment>
<evidence type="ECO:0000313" key="13">
    <source>
        <dbReference type="Proteomes" id="UP000324324"/>
    </source>
</evidence>
<evidence type="ECO:0000256" key="9">
    <source>
        <dbReference type="PIRSR" id="PIRSR001399-1"/>
    </source>
</evidence>
<feature type="active site" description="Proton donor" evidence="8 9">
    <location>
        <position position="98"/>
    </location>
</feature>
<keyword evidence="8" id="KW-0057">Aromatic amino acid biosynthesis</keyword>
<evidence type="ECO:0000256" key="10">
    <source>
        <dbReference type="PIRSR" id="PIRSR001399-2"/>
    </source>
</evidence>
<evidence type="ECO:0000256" key="1">
    <source>
        <dbReference type="ARBA" id="ARBA00001864"/>
    </source>
</evidence>
<reference evidence="12 13" key="1">
    <citation type="submission" date="2019-09" db="EMBL/GenBank/DDBJ databases">
        <title>Isolation of a novel species in the genus Cupriavidus from patients with sepsis using whole genome sequencing.</title>
        <authorList>
            <person name="Kweon O.J."/>
            <person name="Lee M.-K."/>
        </authorList>
    </citation>
    <scope>NUCLEOTIDE SEQUENCE [LARGE SCALE GENOMIC DNA]</scope>
    <source>
        <strain evidence="12 13">MKL-01</strain>
    </source>
</reference>
<dbReference type="GO" id="GO:0008652">
    <property type="term" value="P:amino acid biosynthetic process"/>
    <property type="evidence" value="ECO:0007669"/>
    <property type="project" value="UniProtKB-KW"/>
</dbReference>
<dbReference type="EC" id="4.2.1.10" evidence="6 8"/>
<keyword evidence="8" id="KW-0028">Amino-acid biosynthesis</keyword>
<evidence type="ECO:0000256" key="8">
    <source>
        <dbReference type="HAMAP-Rule" id="MF_00169"/>
    </source>
</evidence>